<gene>
    <name evidence="2" type="ORF">H1P_1680004</name>
</gene>
<keyword evidence="3" id="KW-1185">Reference proteome</keyword>
<dbReference type="OrthoDB" id="5768410at2"/>
<evidence type="ECO:0000313" key="2">
    <source>
        <dbReference type="EMBL" id="VEP12830.1"/>
    </source>
</evidence>
<name>A0A563VN00_9CYAN</name>
<dbReference type="PANTHER" id="PTHR47152">
    <property type="entry name" value="SLR2084 PROTEIN-RELATED"/>
    <property type="match status" value="1"/>
</dbReference>
<dbReference type="Proteomes" id="UP000320055">
    <property type="component" value="Unassembled WGS sequence"/>
</dbReference>
<dbReference type="Pfam" id="PF05685">
    <property type="entry name" value="Uma2"/>
    <property type="match status" value="1"/>
</dbReference>
<dbReference type="SUPFAM" id="SSF52980">
    <property type="entry name" value="Restriction endonuclease-like"/>
    <property type="match status" value="1"/>
</dbReference>
<dbReference type="InterPro" id="IPR011335">
    <property type="entry name" value="Restrct_endonuc-II-like"/>
</dbReference>
<feature type="domain" description="Putative restriction endonuclease" evidence="1">
    <location>
        <begin position="20"/>
        <end position="160"/>
    </location>
</feature>
<dbReference type="AlphaFoldDB" id="A0A563VN00"/>
<dbReference type="CDD" id="cd06260">
    <property type="entry name" value="DUF820-like"/>
    <property type="match status" value="1"/>
</dbReference>
<proteinExistence type="predicted"/>
<protein>
    <recommendedName>
        <fullName evidence="1">Putative restriction endonuclease domain-containing protein</fullName>
    </recommendedName>
</protein>
<dbReference type="InterPro" id="IPR012296">
    <property type="entry name" value="Nuclease_put_TT1808"/>
</dbReference>
<dbReference type="InterPro" id="IPR008538">
    <property type="entry name" value="Uma2"/>
</dbReference>
<sequence>MLSIGTQKSDRITTITNTTWAEYISLDLPSKRVSFRNGVITIVSPGRNHELIGDYIRAIIWTYCRKNNFALFPYNQTTLKEEGKEGKEPDVAYCFEIDKDKPDLAVEINLTSGSIDDLTKYQYLKIAEVWLWEDNKIRFFVYRESGYLELTTSNSLPNLNSDRVTKIVNSCFGKSVLEVEKYFP</sequence>
<organism evidence="2 3">
    <name type="scientific">Hyella patelloides LEGE 07179</name>
    <dbReference type="NCBI Taxonomy" id="945734"/>
    <lineage>
        <taxon>Bacteria</taxon>
        <taxon>Bacillati</taxon>
        <taxon>Cyanobacteriota</taxon>
        <taxon>Cyanophyceae</taxon>
        <taxon>Pleurocapsales</taxon>
        <taxon>Hyellaceae</taxon>
        <taxon>Hyella</taxon>
    </lineage>
</organism>
<dbReference type="RefSeq" id="WP_144870951.1">
    <property type="nucleotide sequence ID" value="NZ_LR213919.1"/>
</dbReference>
<dbReference type="Gene3D" id="3.90.1570.10">
    <property type="entry name" value="tt1808, chain A"/>
    <property type="match status" value="1"/>
</dbReference>
<evidence type="ECO:0000259" key="1">
    <source>
        <dbReference type="Pfam" id="PF05685"/>
    </source>
</evidence>
<reference evidence="2 3" key="1">
    <citation type="submission" date="2019-01" db="EMBL/GenBank/DDBJ databases">
        <authorList>
            <person name="Brito A."/>
        </authorList>
    </citation>
    <scope>NUCLEOTIDE SEQUENCE [LARGE SCALE GENOMIC DNA]</scope>
    <source>
        <strain evidence="2">1</strain>
    </source>
</reference>
<accession>A0A563VN00</accession>
<evidence type="ECO:0000313" key="3">
    <source>
        <dbReference type="Proteomes" id="UP000320055"/>
    </source>
</evidence>
<dbReference type="PANTHER" id="PTHR47152:SF4">
    <property type="entry name" value="SLR0445 PROTEIN"/>
    <property type="match status" value="1"/>
</dbReference>
<dbReference type="EMBL" id="CAACVJ010000077">
    <property type="protein sequence ID" value="VEP12830.1"/>
    <property type="molecule type" value="Genomic_DNA"/>
</dbReference>